<accession>A0ABR2N1M1</accession>
<name>A0ABR2N1M1_9ASPA</name>
<keyword evidence="2" id="KW-1185">Reference proteome</keyword>
<protein>
    <submittedName>
        <fullName evidence="1">Uncharacterized protein</fullName>
    </submittedName>
</protein>
<evidence type="ECO:0000313" key="1">
    <source>
        <dbReference type="EMBL" id="KAK8970405.1"/>
    </source>
</evidence>
<proteinExistence type="predicted"/>
<dbReference type="EMBL" id="JBBWWR010000002">
    <property type="protein sequence ID" value="KAK8970405.1"/>
    <property type="molecule type" value="Genomic_DNA"/>
</dbReference>
<dbReference type="PANTHER" id="PTHR37181:SF1">
    <property type="entry name" value="F6A14.6 PROTEIN"/>
    <property type="match status" value="1"/>
</dbReference>
<evidence type="ECO:0000313" key="2">
    <source>
        <dbReference type="Proteomes" id="UP001412067"/>
    </source>
</evidence>
<organism evidence="1 2">
    <name type="scientific">Platanthera guangdongensis</name>
    <dbReference type="NCBI Taxonomy" id="2320717"/>
    <lineage>
        <taxon>Eukaryota</taxon>
        <taxon>Viridiplantae</taxon>
        <taxon>Streptophyta</taxon>
        <taxon>Embryophyta</taxon>
        <taxon>Tracheophyta</taxon>
        <taxon>Spermatophyta</taxon>
        <taxon>Magnoliopsida</taxon>
        <taxon>Liliopsida</taxon>
        <taxon>Asparagales</taxon>
        <taxon>Orchidaceae</taxon>
        <taxon>Orchidoideae</taxon>
        <taxon>Orchideae</taxon>
        <taxon>Orchidinae</taxon>
        <taxon>Platanthera</taxon>
    </lineage>
</organism>
<reference evidence="1 2" key="1">
    <citation type="journal article" date="2022" name="Nat. Plants">
        <title>Genomes of leafy and leafless Platanthera orchids illuminate the evolution of mycoheterotrophy.</title>
        <authorList>
            <person name="Li M.H."/>
            <person name="Liu K.W."/>
            <person name="Li Z."/>
            <person name="Lu H.C."/>
            <person name="Ye Q.L."/>
            <person name="Zhang D."/>
            <person name="Wang J.Y."/>
            <person name="Li Y.F."/>
            <person name="Zhong Z.M."/>
            <person name="Liu X."/>
            <person name="Yu X."/>
            <person name="Liu D.K."/>
            <person name="Tu X.D."/>
            <person name="Liu B."/>
            <person name="Hao Y."/>
            <person name="Liao X.Y."/>
            <person name="Jiang Y.T."/>
            <person name="Sun W.H."/>
            <person name="Chen J."/>
            <person name="Chen Y.Q."/>
            <person name="Ai Y."/>
            <person name="Zhai J.W."/>
            <person name="Wu S.S."/>
            <person name="Zhou Z."/>
            <person name="Hsiao Y.Y."/>
            <person name="Wu W.L."/>
            <person name="Chen Y.Y."/>
            <person name="Lin Y.F."/>
            <person name="Hsu J.L."/>
            <person name="Li C.Y."/>
            <person name="Wang Z.W."/>
            <person name="Zhao X."/>
            <person name="Zhong W.Y."/>
            <person name="Ma X.K."/>
            <person name="Ma L."/>
            <person name="Huang J."/>
            <person name="Chen G.Z."/>
            <person name="Huang M.Z."/>
            <person name="Huang L."/>
            <person name="Peng D.H."/>
            <person name="Luo Y.B."/>
            <person name="Zou S.Q."/>
            <person name="Chen S.P."/>
            <person name="Lan S."/>
            <person name="Tsai W.C."/>
            <person name="Van de Peer Y."/>
            <person name="Liu Z.J."/>
        </authorList>
    </citation>
    <scope>NUCLEOTIDE SEQUENCE [LARGE SCALE GENOMIC DNA]</scope>
    <source>
        <strain evidence="1">Lor288</strain>
    </source>
</reference>
<dbReference type="Proteomes" id="UP001412067">
    <property type="component" value="Unassembled WGS sequence"/>
</dbReference>
<sequence length="405" mass="44394">MTLLDSITRAAAAADDSLLSAAAPNTLIILNPNGIFPNLKPDRESLTSGQPLLRVSGWSISPTDSDIIRCTSKFSKSIRKKLKKRKTLNHVGFLQLLNTFLGTVGEKLGVPLDSKASSHPNSTSFARSSIKKLRCFIGREVAGLLAEACVVLELWELLETIIVSELVGPFYLTNLVEKLVDQKRAKLLCLCVKHIADLRPAEILAVLRFFLSPPPDAYNGILEVKKEWEKQAVLAIEKATKNVVPKHAAILAKEASILLMLAHDSFSASESCLHYVFGTSNIDGLVLSSVFSSLSGREVLTLIRYLVKWLKKYERFPEAGPCLQANSVLSLSVCDVVPSFESIVGALSLVLDVHFSSLVLNTEFYNELKDAQEVVNDLAAEADASSPLDCLVNHLKYQFSKNESQ</sequence>
<gene>
    <name evidence="1" type="ORF">KSP40_PGU005542</name>
</gene>
<dbReference type="PANTHER" id="PTHR37181">
    <property type="entry name" value="F6A14.6 PROTEIN"/>
    <property type="match status" value="1"/>
</dbReference>
<comment type="caution">
    <text evidence="1">The sequence shown here is derived from an EMBL/GenBank/DDBJ whole genome shotgun (WGS) entry which is preliminary data.</text>
</comment>